<sequence length="353" mass="39206">MSKLPLRWLHANALFRNAGVIAAIAGSFVFSGHSIAQTQEPASVQIPAGTGSHHVADINALPPAPGLIFDRRAGEYIMFDELVRRLSDRKYILIGEKHDNPIHHHHQSQLIDALTKSDQRHRAVVWEMFTRDQQGLLDQSWQEVPVSDLGQALEWEERGWPSWHDYAPIAEIAKTHDLTMVAGNLPDDLLRPIIAEGTAALPATLATKLSLPAMPDEIMERFRVEMAESHCNALPKSMLGGFSTVQFARDASLARAMTDIANTADHDGAFLIAGAMHVRHTIAVPWHISRFEPGLDANDIAVVSLIEADDPSDNPPKPQDYAERFGNRDDVDFMWFTNDMVRKDPCIDLTVGQ</sequence>
<dbReference type="AlphaFoldDB" id="A0A8I1M911"/>
<dbReference type="Proteomes" id="UP000664405">
    <property type="component" value="Unassembled WGS sequence"/>
</dbReference>
<protein>
    <submittedName>
        <fullName evidence="2">ChaN family lipoprotein</fullName>
    </submittedName>
</protein>
<dbReference type="EMBL" id="JAEKJW010000002">
    <property type="protein sequence ID" value="MBN8196999.1"/>
    <property type="molecule type" value="Genomic_DNA"/>
</dbReference>
<evidence type="ECO:0000313" key="2">
    <source>
        <dbReference type="EMBL" id="MBN8196999.1"/>
    </source>
</evidence>
<reference evidence="2" key="1">
    <citation type="submission" date="2020-12" db="EMBL/GenBank/DDBJ databases">
        <title>Oil enriched cultivation method for isolating marine PHA-producing bacteria.</title>
        <authorList>
            <person name="Zheng W."/>
            <person name="Yu S."/>
            <person name="Huang Y."/>
        </authorList>
    </citation>
    <scope>NUCLEOTIDE SEQUENCE</scope>
    <source>
        <strain evidence="2">SY-2-3</strain>
    </source>
</reference>
<proteinExistence type="predicted"/>
<dbReference type="InterPro" id="IPR007314">
    <property type="entry name" value="Cofac_haem-bd_dom"/>
</dbReference>
<name>A0A8I1M911_9PROT</name>
<evidence type="ECO:0000259" key="1">
    <source>
        <dbReference type="Pfam" id="PF04187"/>
    </source>
</evidence>
<organism evidence="2 3">
    <name type="scientific">Thalassospira povalilytica</name>
    <dbReference type="NCBI Taxonomy" id="732237"/>
    <lineage>
        <taxon>Bacteria</taxon>
        <taxon>Pseudomonadati</taxon>
        <taxon>Pseudomonadota</taxon>
        <taxon>Alphaproteobacteria</taxon>
        <taxon>Rhodospirillales</taxon>
        <taxon>Thalassospiraceae</taxon>
        <taxon>Thalassospira</taxon>
    </lineage>
</organism>
<evidence type="ECO:0000313" key="3">
    <source>
        <dbReference type="Proteomes" id="UP000664405"/>
    </source>
</evidence>
<gene>
    <name evidence="2" type="ORF">JF547_11060</name>
</gene>
<dbReference type="RefSeq" id="WP_206927440.1">
    <property type="nucleotide sequence ID" value="NZ_JAEKJW010000002.1"/>
</dbReference>
<accession>A0A8I1M911</accession>
<dbReference type="SUPFAM" id="SSF159501">
    <property type="entry name" value="EreA/ChaN-like"/>
    <property type="match status" value="1"/>
</dbReference>
<comment type="caution">
    <text evidence="2">The sequence shown here is derived from an EMBL/GenBank/DDBJ whole genome shotgun (WGS) entry which is preliminary data.</text>
</comment>
<dbReference type="Gene3D" id="3.40.50.11550">
    <property type="match status" value="1"/>
</dbReference>
<feature type="domain" description="Haem-binding uptake Tiki superfamily ChaN" evidence="1">
    <location>
        <begin position="82"/>
        <end position="288"/>
    </location>
</feature>
<keyword evidence="2" id="KW-0449">Lipoprotein</keyword>
<dbReference type="CDD" id="cd14727">
    <property type="entry name" value="ChanN-like"/>
    <property type="match status" value="1"/>
</dbReference>
<dbReference type="Pfam" id="PF04187">
    <property type="entry name" value="Cofac_haem_bdg"/>
    <property type="match status" value="1"/>
</dbReference>